<dbReference type="SUPFAM" id="SSF49265">
    <property type="entry name" value="Fibronectin type III"/>
    <property type="match status" value="1"/>
</dbReference>
<accession>A0A7G1HQQ5</accession>
<sequence length="684" mass="75381">MKNFTPKALILASALLAGAEASAQTVPGFAKAEWSSSLYQLDRPGYCLGDYNNDGFMDFYNCGLSNTGFVPKEDGSGNQDGYWPYGFLYKNINNESFEKPSTDRDEQYIMLSGVPSAVYSEASFVDFNNDGYLDLFIVRPYESDYGWMPSAAFYNPEENRKATEVYINLGPDGDYKFKRMEGLDLPVPCGDESCKQKVNEGQKGSVAFGDYDKDGYIDILMTGMEDGHKRFVYLYKNLAGQGFEKQLVANMKEGDTYDLGLYVMDELGLPTEVPSKQFKPMSHGSVAFADLDNDGWLDIICTGYSDDRGIEFRTYRNLQNGEFQDVTEDYAKSNIYRIYENQLKLVDINKDGYLDIINLGTPNADDRGEAGGRKLASILINNGAEAPFTFTEKLESETGLAPVSAAQVFMADFNGDGYADLLYRGWNNDCGWNTFLATYKRSQSQFVIDDEFSHQGTGDITTGAGFDFGNFAVGDFNGDGQFDMIEGGYPDHTNVWLNERGEDVSEAPVAPTDLATSVSNGVLTITWNDDNNEEYLTYYNIHITDADGKLVAFTTSALDNGKLTSYPEFATLVRSRSYSMALPKGEYTVKVSAVNHTYQSSEFATVNATVSDEVGVEKTVAGNIVVKALENGILVSSTDEMEVDVYTIGGQSVATGVTNQLLPVNANGIYLVKVAGKTYKVVKL</sequence>
<dbReference type="AlphaFoldDB" id="A0A7G1HQQ5"/>
<organism evidence="3 4">
    <name type="scientific">Coprobacter secundus subsp. similis</name>
    <dbReference type="NCBI Taxonomy" id="2751153"/>
    <lineage>
        <taxon>Bacteria</taxon>
        <taxon>Pseudomonadati</taxon>
        <taxon>Bacteroidota</taxon>
        <taxon>Bacteroidia</taxon>
        <taxon>Bacteroidales</taxon>
        <taxon>Barnesiellaceae</taxon>
        <taxon>Coprobacter</taxon>
    </lineage>
</organism>
<feature type="signal peptide" evidence="2">
    <location>
        <begin position="1"/>
        <end position="23"/>
    </location>
</feature>
<dbReference type="EMBL" id="AP023322">
    <property type="protein sequence ID" value="BCI61956.1"/>
    <property type="molecule type" value="Genomic_DNA"/>
</dbReference>
<keyword evidence="4" id="KW-1185">Reference proteome</keyword>
<dbReference type="Gene3D" id="2.60.40.10">
    <property type="entry name" value="Immunoglobulins"/>
    <property type="match status" value="1"/>
</dbReference>
<dbReference type="InterPro" id="IPR036116">
    <property type="entry name" value="FN3_sf"/>
</dbReference>
<dbReference type="Pfam" id="PF13517">
    <property type="entry name" value="FG-GAP_3"/>
    <property type="match status" value="1"/>
</dbReference>
<dbReference type="PANTHER" id="PTHR44103:SF1">
    <property type="entry name" value="PROPROTEIN CONVERTASE P"/>
    <property type="match status" value="1"/>
</dbReference>
<dbReference type="Gene3D" id="2.130.10.130">
    <property type="entry name" value="Integrin alpha, N-terminal"/>
    <property type="match status" value="2"/>
</dbReference>
<evidence type="ECO:0000256" key="1">
    <source>
        <dbReference type="ARBA" id="ARBA00022729"/>
    </source>
</evidence>
<evidence type="ECO:0008006" key="5">
    <source>
        <dbReference type="Google" id="ProtNLM"/>
    </source>
</evidence>
<name>A0A7G1HQQ5_9BACT</name>
<proteinExistence type="predicted"/>
<feature type="chain" id="PRO_5028965309" description="Alpha integrin" evidence="2">
    <location>
        <begin position="24"/>
        <end position="684"/>
    </location>
</feature>
<evidence type="ECO:0000313" key="3">
    <source>
        <dbReference type="EMBL" id="BCI61956.1"/>
    </source>
</evidence>
<dbReference type="KEGG" id="copr:Cop2CBH44_03090"/>
<evidence type="ECO:0000313" key="4">
    <source>
        <dbReference type="Proteomes" id="UP000594042"/>
    </source>
</evidence>
<dbReference type="InterPro" id="IPR028994">
    <property type="entry name" value="Integrin_alpha_N"/>
</dbReference>
<gene>
    <name evidence="3" type="ORF">Cop2CBH44_03090</name>
</gene>
<dbReference type="Proteomes" id="UP000594042">
    <property type="component" value="Chromosome"/>
</dbReference>
<dbReference type="RefSeq" id="WP_200755420.1">
    <property type="nucleotide sequence ID" value="NZ_AP023322.1"/>
</dbReference>
<evidence type="ECO:0000256" key="2">
    <source>
        <dbReference type="SAM" id="SignalP"/>
    </source>
</evidence>
<reference evidence="4" key="1">
    <citation type="submission" date="2020-07" db="EMBL/GenBank/DDBJ databases">
        <title>Complete genome sequencing of Coprobacter sp. strain 2CBH44.</title>
        <authorList>
            <person name="Sakamoto M."/>
            <person name="Murakami T."/>
            <person name="Mori H."/>
        </authorList>
    </citation>
    <scope>NUCLEOTIDE SEQUENCE [LARGE SCALE GENOMIC DNA]</scope>
    <source>
        <strain evidence="4">2CBH44</strain>
    </source>
</reference>
<dbReference type="PANTHER" id="PTHR44103">
    <property type="entry name" value="PROPROTEIN CONVERTASE P"/>
    <property type="match status" value="1"/>
</dbReference>
<protein>
    <recommendedName>
        <fullName evidence="5">Alpha integrin</fullName>
    </recommendedName>
</protein>
<dbReference type="SUPFAM" id="SSF69318">
    <property type="entry name" value="Integrin alpha N-terminal domain"/>
    <property type="match status" value="2"/>
</dbReference>
<keyword evidence="1 2" id="KW-0732">Signal</keyword>
<dbReference type="InterPro" id="IPR013517">
    <property type="entry name" value="FG-GAP"/>
</dbReference>
<dbReference type="InterPro" id="IPR013783">
    <property type="entry name" value="Ig-like_fold"/>
</dbReference>